<dbReference type="PROSITE" id="PS51186">
    <property type="entry name" value="GNAT"/>
    <property type="match status" value="1"/>
</dbReference>
<evidence type="ECO:0000259" key="3">
    <source>
        <dbReference type="PROSITE" id="PS51186"/>
    </source>
</evidence>
<organism evidence="4 5">
    <name type="scientific">Blastochloris sulfoviridis</name>
    <dbReference type="NCBI Taxonomy" id="50712"/>
    <lineage>
        <taxon>Bacteria</taxon>
        <taxon>Pseudomonadati</taxon>
        <taxon>Pseudomonadota</taxon>
        <taxon>Alphaproteobacteria</taxon>
        <taxon>Hyphomicrobiales</taxon>
        <taxon>Blastochloridaceae</taxon>
        <taxon>Blastochloris</taxon>
    </lineage>
</organism>
<dbReference type="EMBL" id="VWPL01000053">
    <property type="protein sequence ID" value="KAA5595614.1"/>
    <property type="molecule type" value="Genomic_DNA"/>
</dbReference>
<dbReference type="InterPro" id="IPR000182">
    <property type="entry name" value="GNAT_dom"/>
</dbReference>
<dbReference type="Gene3D" id="3.40.630.30">
    <property type="match status" value="1"/>
</dbReference>
<dbReference type="CDD" id="cd04301">
    <property type="entry name" value="NAT_SF"/>
    <property type="match status" value="1"/>
</dbReference>
<evidence type="ECO:0000313" key="4">
    <source>
        <dbReference type="EMBL" id="KAA5595614.1"/>
    </source>
</evidence>
<accession>A0A5M6HIC2</accession>
<keyword evidence="5" id="KW-1185">Reference proteome</keyword>
<comment type="caution">
    <text evidence="4">The sequence shown here is derived from an EMBL/GenBank/DDBJ whole genome shotgun (WGS) entry which is preliminary data.</text>
</comment>
<evidence type="ECO:0000313" key="5">
    <source>
        <dbReference type="Proteomes" id="UP000323886"/>
    </source>
</evidence>
<dbReference type="InterPro" id="IPR050832">
    <property type="entry name" value="Bact_Acetyltransf"/>
</dbReference>
<sequence length="156" mass="16196">MGEGAASLTIDRAQPEDLPAIVAMFAADPLGGHGDTLDPAALVLYRAAFDAIAASPATDLFVARLNGRVVGTYQIIVTHAIVGRGAVRAILEGVQVAPHLRGQGIGAAMVADAERQARARGAATLALTSNAARLDAHRFYERLGFARSHAGFKKAL</sequence>
<dbReference type="Pfam" id="PF00583">
    <property type="entry name" value="Acetyltransf_1"/>
    <property type="match status" value="1"/>
</dbReference>
<dbReference type="AlphaFoldDB" id="A0A5M6HIC2"/>
<gene>
    <name evidence="4" type="ORF">F1193_16440</name>
</gene>
<dbReference type="SUPFAM" id="SSF55729">
    <property type="entry name" value="Acyl-CoA N-acyltransferases (Nat)"/>
    <property type="match status" value="1"/>
</dbReference>
<keyword evidence="1 4" id="KW-0808">Transferase</keyword>
<feature type="domain" description="N-acetyltransferase" evidence="3">
    <location>
        <begin position="8"/>
        <end position="156"/>
    </location>
</feature>
<name>A0A5M6HIC2_9HYPH</name>
<dbReference type="PANTHER" id="PTHR43877">
    <property type="entry name" value="AMINOALKYLPHOSPHONATE N-ACETYLTRANSFERASE-RELATED-RELATED"/>
    <property type="match status" value="1"/>
</dbReference>
<proteinExistence type="predicted"/>
<keyword evidence="2" id="KW-0012">Acyltransferase</keyword>
<dbReference type="Proteomes" id="UP000323886">
    <property type="component" value="Unassembled WGS sequence"/>
</dbReference>
<protein>
    <submittedName>
        <fullName evidence="4">GNAT family N-acetyltransferase</fullName>
    </submittedName>
</protein>
<evidence type="ECO:0000256" key="2">
    <source>
        <dbReference type="ARBA" id="ARBA00023315"/>
    </source>
</evidence>
<dbReference type="InterPro" id="IPR016181">
    <property type="entry name" value="Acyl_CoA_acyltransferase"/>
</dbReference>
<dbReference type="OrthoDB" id="9789603at2"/>
<reference evidence="4 5" key="1">
    <citation type="submission" date="2019-09" db="EMBL/GenBank/DDBJ databases">
        <title>Draft Whole-Genome sequence of Blastochloris sulfoviridis DSM 729.</title>
        <authorList>
            <person name="Meyer T.E."/>
            <person name="Kyndt J.A."/>
        </authorList>
    </citation>
    <scope>NUCLEOTIDE SEQUENCE [LARGE SCALE GENOMIC DNA]</scope>
    <source>
        <strain evidence="4 5">DSM 729</strain>
    </source>
</reference>
<evidence type="ECO:0000256" key="1">
    <source>
        <dbReference type="ARBA" id="ARBA00022679"/>
    </source>
</evidence>
<dbReference type="GO" id="GO:0016747">
    <property type="term" value="F:acyltransferase activity, transferring groups other than amino-acyl groups"/>
    <property type="evidence" value="ECO:0007669"/>
    <property type="project" value="InterPro"/>
</dbReference>